<name>A0A1M7US18_9ACTN</name>
<dbReference type="InterPro" id="IPR005064">
    <property type="entry name" value="BUG"/>
</dbReference>
<reference evidence="3 4" key="1">
    <citation type="submission" date="2016-12" db="EMBL/GenBank/DDBJ databases">
        <authorList>
            <person name="Song W.-J."/>
            <person name="Kurnit D.M."/>
        </authorList>
    </citation>
    <scope>NUCLEOTIDE SEQUENCE [LARGE SCALE GENOMIC DNA]</scope>
    <source>
        <strain evidence="3 4">DSM 43162</strain>
    </source>
</reference>
<dbReference type="CDD" id="cd07012">
    <property type="entry name" value="PBP2_Bug_TTT"/>
    <property type="match status" value="1"/>
</dbReference>
<dbReference type="Proteomes" id="UP000184428">
    <property type="component" value="Unassembled WGS sequence"/>
</dbReference>
<accession>A0A1M7US18</accession>
<dbReference type="AlphaFoldDB" id="A0A1M7US18"/>
<dbReference type="InterPro" id="IPR042100">
    <property type="entry name" value="Bug_dom1"/>
</dbReference>
<evidence type="ECO:0000256" key="1">
    <source>
        <dbReference type="ARBA" id="ARBA00006987"/>
    </source>
</evidence>
<protein>
    <submittedName>
        <fullName evidence="3">Putative tricarboxylic transport membrane protein</fullName>
    </submittedName>
</protein>
<keyword evidence="2" id="KW-0732">Signal</keyword>
<organism evidence="3 4">
    <name type="scientific">Geodermatophilus obscurus</name>
    <dbReference type="NCBI Taxonomy" id="1861"/>
    <lineage>
        <taxon>Bacteria</taxon>
        <taxon>Bacillati</taxon>
        <taxon>Actinomycetota</taxon>
        <taxon>Actinomycetes</taxon>
        <taxon>Geodermatophilales</taxon>
        <taxon>Geodermatophilaceae</taxon>
        <taxon>Geodermatophilus</taxon>
    </lineage>
</organism>
<dbReference type="Pfam" id="PF03401">
    <property type="entry name" value="TctC"/>
    <property type="match status" value="1"/>
</dbReference>
<gene>
    <name evidence="3" type="ORF">SAMN05660350_03807</name>
</gene>
<dbReference type="OrthoDB" id="8627412at2"/>
<dbReference type="PIRSF" id="PIRSF017082">
    <property type="entry name" value="YflP"/>
    <property type="match status" value="1"/>
</dbReference>
<dbReference type="PANTHER" id="PTHR42928:SF1">
    <property type="entry name" value="BLR4371 PROTEIN"/>
    <property type="match status" value="1"/>
</dbReference>
<evidence type="ECO:0000313" key="3">
    <source>
        <dbReference type="EMBL" id="SHN85686.1"/>
    </source>
</evidence>
<proteinExistence type="inferred from homology"/>
<comment type="similarity">
    <text evidence="1">Belongs to the UPF0065 (bug) family.</text>
</comment>
<dbReference type="PROSITE" id="PS51257">
    <property type="entry name" value="PROKAR_LIPOPROTEIN"/>
    <property type="match status" value="1"/>
</dbReference>
<dbReference type="Gene3D" id="3.40.190.150">
    <property type="entry name" value="Bordetella uptake gene, domain 1"/>
    <property type="match status" value="1"/>
</dbReference>
<dbReference type="RefSeq" id="WP_072920245.1">
    <property type="nucleotide sequence ID" value="NZ_FRDM01000027.1"/>
</dbReference>
<dbReference type="PANTHER" id="PTHR42928">
    <property type="entry name" value="TRICARBOXYLATE-BINDING PROTEIN"/>
    <property type="match status" value="1"/>
</dbReference>
<dbReference type="SUPFAM" id="SSF53850">
    <property type="entry name" value="Periplasmic binding protein-like II"/>
    <property type="match status" value="1"/>
</dbReference>
<sequence length="328" mass="34177">MKRTRSAVLATTSVLALSLAACGGAESGGGSAAGGGEFTPRGDVTMIVPFGAGGGSDLAGRATATMIEAANADVNVNVENREGGSGAVGYSNFLGQAGDPETLLATETALLALPISGDVEFDYTDFTPIMKLGDDFTLMIVGADSPYQTCTDVVEAAKTERITAGISGITGLDNIVFTLTEQQAGVEFDRVPFESGGELTAALLGGQIDIASLNPGEIIGQLQAGEVKALCAYSEERYSDYEELADIPTAEEQGIDVAFAQFRGVLAPGGIDEAARQFWIETMQAAVETDEYQQYIEENYLQANTAAGDEFVEYLEGNNELLTQVLGG</sequence>
<evidence type="ECO:0000256" key="2">
    <source>
        <dbReference type="SAM" id="SignalP"/>
    </source>
</evidence>
<dbReference type="Gene3D" id="3.40.190.10">
    <property type="entry name" value="Periplasmic binding protein-like II"/>
    <property type="match status" value="1"/>
</dbReference>
<feature type="signal peptide" evidence="2">
    <location>
        <begin position="1"/>
        <end position="32"/>
    </location>
</feature>
<dbReference type="EMBL" id="FRDM01000027">
    <property type="protein sequence ID" value="SHN85686.1"/>
    <property type="molecule type" value="Genomic_DNA"/>
</dbReference>
<feature type="chain" id="PRO_5011980399" evidence="2">
    <location>
        <begin position="33"/>
        <end position="328"/>
    </location>
</feature>
<evidence type="ECO:0000313" key="4">
    <source>
        <dbReference type="Proteomes" id="UP000184428"/>
    </source>
</evidence>